<name>A0A2T9JDA1_9CAUL</name>
<dbReference type="Proteomes" id="UP000244913">
    <property type="component" value="Unassembled WGS sequence"/>
</dbReference>
<organism evidence="2 3">
    <name type="scientific">Caulobacter radicis</name>
    <dbReference type="NCBI Taxonomy" id="2172650"/>
    <lineage>
        <taxon>Bacteria</taxon>
        <taxon>Pseudomonadati</taxon>
        <taxon>Pseudomonadota</taxon>
        <taxon>Alphaproteobacteria</taxon>
        <taxon>Caulobacterales</taxon>
        <taxon>Caulobacteraceae</taxon>
        <taxon>Caulobacter</taxon>
    </lineage>
</organism>
<dbReference type="Pfam" id="PF10990">
    <property type="entry name" value="DUF2809"/>
    <property type="match status" value="1"/>
</dbReference>
<sequence>MRIRLRHLAAAAILFAVEVVIALFVRDGFVRPYLGDVLATAMVYFAVRGVTPLGRAGAAACALALGVVIELGQALNVLDHAGLGGSRVARVVFGGVFDLKDLACYVVGVGLAMLVDRRRRSNSSAAG</sequence>
<gene>
    <name evidence="2" type="ORF">DDF65_13210</name>
</gene>
<dbReference type="AlphaFoldDB" id="A0A2T9JDA1"/>
<keyword evidence="1" id="KW-0812">Transmembrane</keyword>
<proteinExistence type="predicted"/>
<protein>
    <submittedName>
        <fullName evidence="2">DUF2809 domain-containing protein</fullName>
    </submittedName>
</protein>
<reference evidence="2 3" key="1">
    <citation type="submission" date="2018-04" db="EMBL/GenBank/DDBJ databases">
        <title>The genome sequence of Caulobacter sp. 736.</title>
        <authorList>
            <person name="Gao J."/>
            <person name="Sun J."/>
        </authorList>
    </citation>
    <scope>NUCLEOTIDE SEQUENCE [LARGE SCALE GENOMIC DNA]</scope>
    <source>
        <strain evidence="2 3">736</strain>
    </source>
</reference>
<feature type="transmembrane region" description="Helical" evidence="1">
    <location>
        <begin position="95"/>
        <end position="115"/>
    </location>
</feature>
<accession>A0A2T9JDA1</accession>
<comment type="caution">
    <text evidence="2">The sequence shown here is derived from an EMBL/GenBank/DDBJ whole genome shotgun (WGS) entry which is preliminary data.</text>
</comment>
<keyword evidence="3" id="KW-1185">Reference proteome</keyword>
<dbReference type="RefSeq" id="WP_116567919.1">
    <property type="nucleotide sequence ID" value="NZ_QDKP01000040.1"/>
</dbReference>
<feature type="transmembrane region" description="Helical" evidence="1">
    <location>
        <begin position="32"/>
        <end position="50"/>
    </location>
</feature>
<keyword evidence="1" id="KW-0472">Membrane</keyword>
<dbReference type="InterPro" id="IPR021257">
    <property type="entry name" value="DUF2809"/>
</dbReference>
<dbReference type="EMBL" id="QDKP01000040">
    <property type="protein sequence ID" value="PVM80889.1"/>
    <property type="molecule type" value="Genomic_DNA"/>
</dbReference>
<evidence type="ECO:0000256" key="1">
    <source>
        <dbReference type="SAM" id="Phobius"/>
    </source>
</evidence>
<keyword evidence="1" id="KW-1133">Transmembrane helix</keyword>
<evidence type="ECO:0000313" key="2">
    <source>
        <dbReference type="EMBL" id="PVM80889.1"/>
    </source>
</evidence>
<evidence type="ECO:0000313" key="3">
    <source>
        <dbReference type="Proteomes" id="UP000244913"/>
    </source>
</evidence>
<feature type="transmembrane region" description="Helical" evidence="1">
    <location>
        <begin position="57"/>
        <end position="75"/>
    </location>
</feature>